<feature type="binding site" evidence="6">
    <location>
        <position position="111"/>
    </location>
    <ligand>
        <name>a divalent metal cation</name>
        <dbReference type="ChEBI" id="CHEBI:60240"/>
        <label>1</label>
    </ligand>
</feature>
<keyword evidence="4 6" id="KW-0479">Metal-binding</keyword>
<proteinExistence type="inferred from homology"/>
<gene>
    <name evidence="9" type="primary">map_2</name>
    <name evidence="6" type="synonym">map</name>
    <name evidence="9" type="ORF">GCM10022247_50850</name>
</gene>
<feature type="binding site" evidence="6">
    <location>
        <position position="83"/>
    </location>
    <ligand>
        <name>substrate</name>
    </ligand>
</feature>
<dbReference type="Proteomes" id="UP001501747">
    <property type="component" value="Unassembled WGS sequence"/>
</dbReference>
<dbReference type="PRINTS" id="PR00599">
    <property type="entry name" value="MAPEPTIDASE"/>
</dbReference>
<dbReference type="InterPro" id="IPR002467">
    <property type="entry name" value="Pept_M24A_MAP1"/>
</dbReference>
<feature type="binding site" evidence="6">
    <location>
        <position position="241"/>
    </location>
    <ligand>
        <name>a divalent metal cation</name>
        <dbReference type="ChEBI" id="CHEBI:60240"/>
        <label>2</label>
        <note>catalytic</note>
    </ligand>
</feature>
<feature type="binding site" evidence="6">
    <location>
        <position position="183"/>
    </location>
    <ligand>
        <name>substrate</name>
    </ligand>
</feature>
<feature type="binding site" evidence="6">
    <location>
        <position position="100"/>
    </location>
    <ligand>
        <name>a divalent metal cation</name>
        <dbReference type="ChEBI" id="CHEBI:60240"/>
        <label>1</label>
    </ligand>
</feature>
<keyword evidence="10" id="KW-1185">Reference proteome</keyword>
<comment type="caution">
    <text evidence="9">The sequence shown here is derived from an EMBL/GenBank/DDBJ whole genome shotgun (WGS) entry which is preliminary data.</text>
</comment>
<comment type="cofactor">
    <cofactor evidence="6">
        <name>Co(2+)</name>
        <dbReference type="ChEBI" id="CHEBI:48828"/>
    </cofactor>
    <cofactor evidence="6">
        <name>Zn(2+)</name>
        <dbReference type="ChEBI" id="CHEBI:29105"/>
    </cofactor>
    <cofactor evidence="6">
        <name>Mn(2+)</name>
        <dbReference type="ChEBI" id="CHEBI:29035"/>
    </cofactor>
    <cofactor evidence="6">
        <name>Fe(2+)</name>
        <dbReference type="ChEBI" id="CHEBI:29033"/>
    </cofactor>
    <text evidence="6">Binds 2 divalent metal cations per subunit. Has a high-affinity and a low affinity metal-binding site. The true nature of the physiological cofactor is under debate. The enzyme is active with cobalt, zinc, manganese or divalent iron ions. Most likely, methionine aminopeptidases function as mononuclear Fe(2+)-metalloproteases under physiological conditions, and the catalytically relevant metal-binding site has been assigned to the histidine-containing high-affinity site.</text>
</comment>
<accession>A0ABP7T489</accession>
<comment type="similarity">
    <text evidence="6">Belongs to the peptidase M24A family. Methionine aminopeptidase type 1 subfamily.</text>
</comment>
<keyword evidence="5 6" id="KW-0378">Hydrolase</keyword>
<feature type="binding site" evidence="6">
    <location>
        <position position="241"/>
    </location>
    <ligand>
        <name>a divalent metal cation</name>
        <dbReference type="ChEBI" id="CHEBI:60240"/>
        <label>1</label>
    </ligand>
</feature>
<feature type="binding site" evidence="6">
    <location>
        <position position="111"/>
    </location>
    <ligand>
        <name>a divalent metal cation</name>
        <dbReference type="ChEBI" id="CHEBI:60240"/>
        <label>2</label>
        <note>catalytic</note>
    </ligand>
</feature>
<feature type="binding site" evidence="6">
    <location>
        <position position="209"/>
    </location>
    <ligand>
        <name>a divalent metal cation</name>
        <dbReference type="ChEBI" id="CHEBI:60240"/>
        <label>2</label>
        <note>catalytic</note>
    </ligand>
</feature>
<dbReference type="InterPro" id="IPR000994">
    <property type="entry name" value="Pept_M24"/>
</dbReference>
<evidence type="ECO:0000256" key="6">
    <source>
        <dbReference type="HAMAP-Rule" id="MF_01974"/>
    </source>
</evidence>
<sequence length="257" mass="26076">MIELKTPGEIEAMREAGRVVATTLAAVREAARPGVSLLELNEVAATVIAEAGAKPAFLGYHPDWAPSPFPGVICTSVNDAIVHGVPGRSVLGDGDLVSIDSAVVLDGWCGDAAVSFVVGSGLASVADLAVISATERALAAGIAQAVPGNRLGDIAHAIGVVARAEGYGIMEGYGGHGIGRTMHESPHVANEGRAGRGMVLRPGLTLAVEPMFTGGGLDSYRTDADGWTLRTVDGSRAAHSEHTIAVTGDGVVVLTAL</sequence>
<dbReference type="NCBIfam" id="TIGR00500">
    <property type="entry name" value="met_pdase_I"/>
    <property type="match status" value="1"/>
</dbReference>
<comment type="subunit">
    <text evidence="6">Monomer.</text>
</comment>
<evidence type="ECO:0000313" key="10">
    <source>
        <dbReference type="Proteomes" id="UP001501747"/>
    </source>
</evidence>
<evidence type="ECO:0000256" key="1">
    <source>
        <dbReference type="ARBA" id="ARBA00002521"/>
    </source>
</evidence>
<dbReference type="Gene3D" id="3.90.230.10">
    <property type="entry name" value="Creatinase/methionine aminopeptidase superfamily"/>
    <property type="match status" value="1"/>
</dbReference>
<dbReference type="SUPFAM" id="SSF55920">
    <property type="entry name" value="Creatinase/aminopeptidase"/>
    <property type="match status" value="1"/>
</dbReference>
<dbReference type="InterPro" id="IPR036005">
    <property type="entry name" value="Creatinase/aminopeptidase-like"/>
</dbReference>
<protein>
    <recommendedName>
        <fullName evidence="6 7">Methionine aminopeptidase</fullName>
        <shortName evidence="6">MAP</shortName>
        <shortName evidence="6">MetAP</shortName>
        <ecNumber evidence="6 7">3.4.11.18</ecNumber>
    </recommendedName>
    <alternativeName>
        <fullName evidence="6">Peptidase M</fullName>
    </alternativeName>
</protein>
<evidence type="ECO:0000256" key="3">
    <source>
        <dbReference type="ARBA" id="ARBA00022670"/>
    </source>
</evidence>
<dbReference type="HAMAP" id="MF_01974">
    <property type="entry name" value="MetAP_1"/>
    <property type="match status" value="1"/>
</dbReference>
<dbReference type="CDD" id="cd01086">
    <property type="entry name" value="MetAP1"/>
    <property type="match status" value="1"/>
</dbReference>
<comment type="catalytic activity">
    <reaction evidence="6 7">
        <text>Release of N-terminal amino acids, preferentially methionine, from peptides and arylamides.</text>
        <dbReference type="EC" id="3.4.11.18"/>
    </reaction>
</comment>
<keyword evidence="3 6" id="KW-0645">Protease</keyword>
<dbReference type="RefSeq" id="WP_344879451.1">
    <property type="nucleotide sequence ID" value="NZ_BAABAL010000018.1"/>
</dbReference>
<comment type="function">
    <text evidence="1 6">Removes the N-terminal methionine from nascent proteins. The N-terminal methionine is often cleaved when the second residue in the primary sequence is small and uncharged (Met-Ala-, Cys, Gly, Pro, Ser, Thr, or Val). Requires deformylation of the N(alpha)-formylated initiator methionine before it can be hydrolyzed.</text>
</comment>
<keyword evidence="2 6" id="KW-0031">Aminopeptidase</keyword>
<name>A0ABP7T489_9PSEU</name>
<evidence type="ECO:0000259" key="8">
    <source>
        <dbReference type="Pfam" id="PF00557"/>
    </source>
</evidence>
<evidence type="ECO:0000256" key="4">
    <source>
        <dbReference type="ARBA" id="ARBA00022723"/>
    </source>
</evidence>
<dbReference type="PANTHER" id="PTHR43330">
    <property type="entry name" value="METHIONINE AMINOPEPTIDASE"/>
    <property type="match status" value="1"/>
</dbReference>
<organism evidence="9 10">
    <name type="scientific">Allokutzneria multivorans</name>
    <dbReference type="NCBI Taxonomy" id="1142134"/>
    <lineage>
        <taxon>Bacteria</taxon>
        <taxon>Bacillati</taxon>
        <taxon>Actinomycetota</taxon>
        <taxon>Actinomycetes</taxon>
        <taxon>Pseudonocardiales</taxon>
        <taxon>Pseudonocardiaceae</taxon>
        <taxon>Allokutzneria</taxon>
    </lineage>
</organism>
<dbReference type="Pfam" id="PF00557">
    <property type="entry name" value="Peptidase_M24"/>
    <property type="match status" value="1"/>
</dbReference>
<feature type="domain" description="Peptidase M24" evidence="8">
    <location>
        <begin position="11"/>
        <end position="247"/>
    </location>
</feature>
<evidence type="ECO:0000313" key="9">
    <source>
        <dbReference type="EMBL" id="GAA4020613.1"/>
    </source>
</evidence>
<dbReference type="EMBL" id="BAABAL010000018">
    <property type="protein sequence ID" value="GAA4020613.1"/>
    <property type="molecule type" value="Genomic_DNA"/>
</dbReference>
<dbReference type="PANTHER" id="PTHR43330:SF27">
    <property type="entry name" value="METHIONINE AMINOPEPTIDASE"/>
    <property type="match status" value="1"/>
</dbReference>
<evidence type="ECO:0000256" key="2">
    <source>
        <dbReference type="ARBA" id="ARBA00022438"/>
    </source>
</evidence>
<dbReference type="EC" id="3.4.11.18" evidence="6 7"/>
<evidence type="ECO:0000256" key="5">
    <source>
        <dbReference type="ARBA" id="ARBA00022801"/>
    </source>
</evidence>
<feature type="binding site" evidence="6">
    <location>
        <position position="176"/>
    </location>
    <ligand>
        <name>a divalent metal cation</name>
        <dbReference type="ChEBI" id="CHEBI:60240"/>
        <label>2</label>
        <note>catalytic</note>
    </ligand>
</feature>
<evidence type="ECO:0000256" key="7">
    <source>
        <dbReference type="RuleBase" id="RU003653"/>
    </source>
</evidence>
<reference evidence="10" key="1">
    <citation type="journal article" date="2019" name="Int. J. Syst. Evol. Microbiol.">
        <title>The Global Catalogue of Microorganisms (GCM) 10K type strain sequencing project: providing services to taxonomists for standard genome sequencing and annotation.</title>
        <authorList>
            <consortium name="The Broad Institute Genomics Platform"/>
            <consortium name="The Broad Institute Genome Sequencing Center for Infectious Disease"/>
            <person name="Wu L."/>
            <person name="Ma J."/>
        </authorList>
    </citation>
    <scope>NUCLEOTIDE SEQUENCE [LARGE SCALE GENOMIC DNA]</scope>
    <source>
        <strain evidence="10">JCM 17342</strain>
    </source>
</reference>
<dbReference type="GO" id="GO:0004177">
    <property type="term" value="F:aminopeptidase activity"/>
    <property type="evidence" value="ECO:0007669"/>
    <property type="project" value="UniProtKB-KW"/>
</dbReference>
<dbReference type="InterPro" id="IPR001714">
    <property type="entry name" value="Pept_M24_MAP"/>
</dbReference>